<dbReference type="EMBL" id="CP026249">
    <property type="protein sequence ID" value="AWP04947.1"/>
    <property type="molecule type" value="Genomic_DNA"/>
</dbReference>
<feature type="region of interest" description="Disordered" evidence="1">
    <location>
        <begin position="23"/>
        <end position="48"/>
    </location>
</feature>
<protein>
    <submittedName>
        <fullName evidence="2">Uncharacterized protein</fullName>
    </submittedName>
</protein>
<evidence type="ECO:0000313" key="3">
    <source>
        <dbReference type="Proteomes" id="UP000246464"/>
    </source>
</evidence>
<dbReference type="AlphaFoldDB" id="A0A2U9BLN0"/>
<gene>
    <name evidence="2" type="ORF">SMAX5B_021353</name>
</gene>
<evidence type="ECO:0000256" key="1">
    <source>
        <dbReference type="SAM" id="MobiDB-lite"/>
    </source>
</evidence>
<accession>A0A2U9BLN0</accession>
<name>A0A2U9BLN0_SCOMX</name>
<reference evidence="2 3" key="1">
    <citation type="submission" date="2017-12" db="EMBL/GenBank/DDBJ databases">
        <title>Integrating genomic resources of turbot (Scophthalmus maximus) in depth evaluation of genetic and physical mapping variation across individuals.</title>
        <authorList>
            <person name="Martinez P."/>
        </authorList>
    </citation>
    <scope>NUCLEOTIDE SEQUENCE [LARGE SCALE GENOMIC DNA]</scope>
</reference>
<proteinExistence type="predicted"/>
<dbReference type="Proteomes" id="UP000246464">
    <property type="component" value="Chromosome 7"/>
</dbReference>
<evidence type="ECO:0000313" key="2">
    <source>
        <dbReference type="EMBL" id="AWP04947.1"/>
    </source>
</evidence>
<feature type="compositionally biased region" description="Polar residues" evidence="1">
    <location>
        <begin position="33"/>
        <end position="45"/>
    </location>
</feature>
<organism evidence="2 3">
    <name type="scientific">Scophthalmus maximus</name>
    <name type="common">Turbot</name>
    <name type="synonym">Psetta maxima</name>
    <dbReference type="NCBI Taxonomy" id="52904"/>
    <lineage>
        <taxon>Eukaryota</taxon>
        <taxon>Metazoa</taxon>
        <taxon>Chordata</taxon>
        <taxon>Craniata</taxon>
        <taxon>Vertebrata</taxon>
        <taxon>Euteleostomi</taxon>
        <taxon>Actinopterygii</taxon>
        <taxon>Neopterygii</taxon>
        <taxon>Teleostei</taxon>
        <taxon>Neoteleostei</taxon>
        <taxon>Acanthomorphata</taxon>
        <taxon>Carangaria</taxon>
        <taxon>Pleuronectiformes</taxon>
        <taxon>Pleuronectoidei</taxon>
        <taxon>Scophthalmidae</taxon>
        <taxon>Scophthalmus</taxon>
    </lineage>
</organism>
<keyword evidence="3" id="KW-1185">Reference proteome</keyword>
<sequence>MGSRRLRPDYSLQHVTMHSPHLGQMTMPFLPPASSSPQPVTSTIKSHSKSGLVLNHPALYFNRYSVVDSTQKEANGKPRFLSKHHKKGSLNALMAILLV</sequence>